<protein>
    <submittedName>
        <fullName evidence="2">Uncharacterized membrane protein</fullName>
    </submittedName>
</protein>
<keyword evidence="1" id="KW-0472">Membrane</keyword>
<dbReference type="Pfam" id="PF10027">
    <property type="entry name" value="DUF2269"/>
    <property type="match status" value="1"/>
</dbReference>
<evidence type="ECO:0000313" key="3">
    <source>
        <dbReference type="Proteomes" id="UP000198788"/>
    </source>
</evidence>
<feature type="transmembrane region" description="Helical" evidence="1">
    <location>
        <begin position="132"/>
        <end position="151"/>
    </location>
</feature>
<evidence type="ECO:0000256" key="1">
    <source>
        <dbReference type="SAM" id="Phobius"/>
    </source>
</evidence>
<keyword evidence="1" id="KW-0812">Transmembrane</keyword>
<sequence>MIDAYVLLKLVHILSAAVLFGTGAGIAFFMVRARRTRDPSVAAAVGRMVVLADFLFTATAVVVQPLSGLALIRLQGYRLDEPWLLASYALFLLVGACWLPVVWIQQRLARLAAAAADAGAPLPPAYDRLYRIWFVLGWPAFAGVIGIYVLMLSRPSV</sequence>
<keyword evidence="1" id="KW-1133">Transmembrane helix</keyword>
<evidence type="ECO:0000313" key="2">
    <source>
        <dbReference type="EMBL" id="SFS75766.1"/>
    </source>
</evidence>
<dbReference type="InterPro" id="IPR018729">
    <property type="entry name" value="DUF2269_transmembrane"/>
</dbReference>
<feature type="transmembrane region" description="Helical" evidence="1">
    <location>
        <begin position="41"/>
        <end position="63"/>
    </location>
</feature>
<dbReference type="STRING" id="871741.SAMN05192570_2360"/>
<gene>
    <name evidence="2" type="ORF">SAMN05192570_2360</name>
</gene>
<accession>A0A1I6SFK5</accession>
<feature type="transmembrane region" description="Helical" evidence="1">
    <location>
        <begin position="83"/>
        <end position="104"/>
    </location>
</feature>
<dbReference type="EMBL" id="FOZV01000005">
    <property type="protein sequence ID" value="SFS75766.1"/>
    <property type="molecule type" value="Genomic_DNA"/>
</dbReference>
<dbReference type="AlphaFoldDB" id="A0A1I6SFK5"/>
<feature type="transmembrane region" description="Helical" evidence="1">
    <location>
        <begin position="6"/>
        <end position="29"/>
    </location>
</feature>
<proteinExistence type="predicted"/>
<keyword evidence="3" id="KW-1185">Reference proteome</keyword>
<dbReference type="Proteomes" id="UP000198788">
    <property type="component" value="Unassembled WGS sequence"/>
</dbReference>
<organism evidence="2 3">
    <name type="scientific">Brevundimonas viscosa</name>
    <dbReference type="NCBI Taxonomy" id="871741"/>
    <lineage>
        <taxon>Bacteria</taxon>
        <taxon>Pseudomonadati</taxon>
        <taxon>Pseudomonadota</taxon>
        <taxon>Alphaproteobacteria</taxon>
        <taxon>Caulobacterales</taxon>
        <taxon>Caulobacteraceae</taxon>
        <taxon>Brevundimonas</taxon>
    </lineage>
</organism>
<name>A0A1I6SFK5_9CAUL</name>
<reference evidence="3" key="1">
    <citation type="submission" date="2016-10" db="EMBL/GenBank/DDBJ databases">
        <authorList>
            <person name="Varghese N."/>
            <person name="Submissions S."/>
        </authorList>
    </citation>
    <scope>NUCLEOTIDE SEQUENCE [LARGE SCALE GENOMIC DNA]</scope>
    <source>
        <strain evidence="3">CGMCC 1.10683</strain>
    </source>
</reference>
<dbReference type="RefSeq" id="WP_245777229.1">
    <property type="nucleotide sequence ID" value="NZ_FOZV01000005.1"/>
</dbReference>